<gene>
    <name evidence="3" type="ORF">NDI79_10980</name>
</gene>
<proteinExistence type="predicted"/>
<name>A0ABU2G1P3_9EURY</name>
<evidence type="ECO:0000313" key="3">
    <source>
        <dbReference type="EMBL" id="MDS0294697.1"/>
    </source>
</evidence>
<keyword evidence="4" id="KW-1185">Reference proteome</keyword>
<reference evidence="3 4" key="1">
    <citation type="submission" date="2022-06" db="EMBL/GenBank/DDBJ databases">
        <title>Halogeometricum sp. a new haloarchaeum isolate from saline soil.</title>
        <authorList>
            <person name="Strakova D."/>
            <person name="Galisteo C."/>
            <person name="Sanchez-Porro C."/>
            <person name="Ventosa A."/>
        </authorList>
    </citation>
    <scope>NUCLEOTIDE SEQUENCE [LARGE SCALE GENOMIC DNA]</scope>
    <source>
        <strain evidence="4">S3BR25-2</strain>
    </source>
</reference>
<feature type="transmembrane region" description="Helical" evidence="1">
    <location>
        <begin position="38"/>
        <end position="58"/>
    </location>
</feature>
<organism evidence="3 4">
    <name type="scientific">Halogeometricum luteum</name>
    <dbReference type="NCBI Taxonomy" id="2950537"/>
    <lineage>
        <taxon>Archaea</taxon>
        <taxon>Methanobacteriati</taxon>
        <taxon>Methanobacteriota</taxon>
        <taxon>Stenosarchaea group</taxon>
        <taxon>Halobacteria</taxon>
        <taxon>Halobacteriales</taxon>
        <taxon>Haloferacaceae</taxon>
        <taxon>Halogeometricum</taxon>
    </lineage>
</organism>
<keyword evidence="1" id="KW-0472">Membrane</keyword>
<protein>
    <recommendedName>
        <fullName evidence="2">DUF8147 domain-containing protein</fullName>
    </recommendedName>
</protein>
<accession>A0ABU2G1P3</accession>
<keyword evidence="1" id="KW-0812">Transmembrane</keyword>
<feature type="transmembrane region" description="Helical" evidence="1">
    <location>
        <begin position="70"/>
        <end position="92"/>
    </location>
</feature>
<keyword evidence="1" id="KW-1133">Transmembrane helix</keyword>
<evidence type="ECO:0000259" key="2">
    <source>
        <dbReference type="Pfam" id="PF26472"/>
    </source>
</evidence>
<feature type="domain" description="DUF8147" evidence="2">
    <location>
        <begin position="6"/>
        <end position="115"/>
    </location>
</feature>
<dbReference type="RefSeq" id="WP_310928513.1">
    <property type="nucleotide sequence ID" value="NZ_JAMQOQ010000002.1"/>
</dbReference>
<dbReference type="InterPro" id="IPR058460">
    <property type="entry name" value="DUF8147"/>
</dbReference>
<dbReference type="Pfam" id="PF26472">
    <property type="entry name" value="DUF8147"/>
    <property type="match status" value="1"/>
</dbReference>
<feature type="transmembrane region" description="Helical" evidence="1">
    <location>
        <begin position="98"/>
        <end position="116"/>
    </location>
</feature>
<comment type="caution">
    <text evidence="3">The sequence shown here is derived from an EMBL/GenBank/DDBJ whole genome shotgun (WGS) entry which is preliminary data.</text>
</comment>
<dbReference type="Proteomes" id="UP001254813">
    <property type="component" value="Unassembled WGS sequence"/>
</dbReference>
<evidence type="ECO:0000313" key="4">
    <source>
        <dbReference type="Proteomes" id="UP001254813"/>
    </source>
</evidence>
<evidence type="ECO:0000256" key="1">
    <source>
        <dbReference type="SAM" id="Phobius"/>
    </source>
</evidence>
<sequence>MRLGDGLLGAVVAVAGFVVVTAAVTELLADAIEFSLLLGLPAGLVAGGVLGLLCYRWLGDEDAGVRRRGVGFAGFGVFFLGTLLSLVALAGFRNSRALPVAVAVGVAAAVGAVLWFRRSDRAVARGPPR</sequence>
<dbReference type="EMBL" id="JAMQOQ010000002">
    <property type="protein sequence ID" value="MDS0294697.1"/>
    <property type="molecule type" value="Genomic_DNA"/>
</dbReference>